<feature type="transmembrane region" description="Helical" evidence="11">
    <location>
        <begin position="157"/>
        <end position="175"/>
    </location>
</feature>
<keyword evidence="6 11" id="KW-0812">Transmembrane</keyword>
<dbReference type="Gene3D" id="6.10.340.10">
    <property type="match status" value="1"/>
</dbReference>
<dbReference type="PRINTS" id="PR00344">
    <property type="entry name" value="BCTRLSENSOR"/>
</dbReference>
<dbReference type="GO" id="GO:0016301">
    <property type="term" value="F:kinase activity"/>
    <property type="evidence" value="ECO:0007669"/>
    <property type="project" value="UniProtKB-KW"/>
</dbReference>
<evidence type="ECO:0000256" key="3">
    <source>
        <dbReference type="ARBA" id="ARBA00012438"/>
    </source>
</evidence>
<protein>
    <recommendedName>
        <fullName evidence="3">histidine kinase</fullName>
        <ecNumber evidence="3">2.7.13.3</ecNumber>
    </recommendedName>
</protein>
<comment type="subcellular location">
    <subcellularLocation>
        <location evidence="2">Cell membrane</location>
    </subcellularLocation>
</comment>
<evidence type="ECO:0000256" key="5">
    <source>
        <dbReference type="ARBA" id="ARBA00022679"/>
    </source>
</evidence>
<keyword evidence="9" id="KW-0902">Two-component regulatory system</keyword>
<evidence type="ECO:0000256" key="8">
    <source>
        <dbReference type="ARBA" id="ARBA00022989"/>
    </source>
</evidence>
<name>A0ABU5KCZ3_9ACTN</name>
<feature type="domain" description="Histidine kinase" evidence="12">
    <location>
        <begin position="249"/>
        <end position="478"/>
    </location>
</feature>
<dbReference type="SUPFAM" id="SSF55874">
    <property type="entry name" value="ATPase domain of HSP90 chaperone/DNA topoisomerase II/histidine kinase"/>
    <property type="match status" value="1"/>
</dbReference>
<evidence type="ECO:0000313" key="14">
    <source>
        <dbReference type="EMBL" id="MDZ5662290.1"/>
    </source>
</evidence>
<keyword evidence="15" id="KW-1185">Reference proteome</keyword>
<evidence type="ECO:0000259" key="13">
    <source>
        <dbReference type="PROSITE" id="PS50885"/>
    </source>
</evidence>
<dbReference type="InterPro" id="IPR003660">
    <property type="entry name" value="HAMP_dom"/>
</dbReference>
<dbReference type="InterPro" id="IPR005467">
    <property type="entry name" value="His_kinase_dom"/>
</dbReference>
<evidence type="ECO:0000256" key="11">
    <source>
        <dbReference type="SAM" id="Phobius"/>
    </source>
</evidence>
<dbReference type="InterPro" id="IPR004358">
    <property type="entry name" value="Sig_transdc_His_kin-like_C"/>
</dbReference>
<keyword evidence="10 11" id="KW-0472">Membrane</keyword>
<comment type="catalytic activity">
    <reaction evidence="1">
        <text>ATP + protein L-histidine = ADP + protein N-phospho-L-histidine.</text>
        <dbReference type="EC" id="2.7.13.3"/>
    </reaction>
</comment>
<dbReference type="EC" id="2.7.13.3" evidence="3"/>
<dbReference type="CDD" id="cd00075">
    <property type="entry name" value="HATPase"/>
    <property type="match status" value="1"/>
</dbReference>
<sequence>MAARLLIGVLAVSGLGLALSLVAGTVLLRDYLYGRVAEQVSGLSQAPDVRPGAIAPSRLCEVTDAPAVLPSDFRLTVIEADGSVRCRVPGDQTGPPVPSVDELRDWADDDAAAVVRDDSGSWATSVDAFDQPGRDGGKGYVMVAISLRNADLTVQRVAVGGAAIGVVVLAVLALAGRMVIRIGLRPLTDVREAAREIRHGDLSARVPPGKPGTEVADLSTALNSMLEEIQRGFEKRRESEQRIRQFATDASHELRTPLTSIKGYAQLYAQMAARNTGSDAGTSIAREARKDVEQRRAEVVSRIDSEADRMSGIVEDLLLLARLDQQPELVKERVDLVEIAHDVLTAARAGHPERRLDLKVEGPVEVEGDPGRLQQVVANLVTNAIVHTPSAIVVAAATTDGVAVLEVRDDGPGMPAEVQHRIFDRFYRADVGRSRRSGGSGLGLSIVRALVEAHGGSLECVSSVARGSTFTVTLPRAS</sequence>
<evidence type="ECO:0000313" key="15">
    <source>
        <dbReference type="Proteomes" id="UP001291999"/>
    </source>
</evidence>
<dbReference type="PANTHER" id="PTHR45436:SF5">
    <property type="entry name" value="SENSOR HISTIDINE KINASE TRCS"/>
    <property type="match status" value="1"/>
</dbReference>
<dbReference type="Pfam" id="PF00672">
    <property type="entry name" value="HAMP"/>
    <property type="match status" value="1"/>
</dbReference>
<evidence type="ECO:0000256" key="7">
    <source>
        <dbReference type="ARBA" id="ARBA00022777"/>
    </source>
</evidence>
<organism evidence="14 15">
    <name type="scientific">Nocardioides renjunii</name>
    <dbReference type="NCBI Taxonomy" id="3095075"/>
    <lineage>
        <taxon>Bacteria</taxon>
        <taxon>Bacillati</taxon>
        <taxon>Actinomycetota</taxon>
        <taxon>Actinomycetes</taxon>
        <taxon>Propionibacteriales</taxon>
        <taxon>Nocardioidaceae</taxon>
        <taxon>Nocardioides</taxon>
    </lineage>
</organism>
<dbReference type="PANTHER" id="PTHR45436">
    <property type="entry name" value="SENSOR HISTIDINE KINASE YKOH"/>
    <property type="match status" value="1"/>
</dbReference>
<dbReference type="SMART" id="SM00387">
    <property type="entry name" value="HATPase_c"/>
    <property type="match status" value="1"/>
</dbReference>
<dbReference type="Gene3D" id="3.30.565.10">
    <property type="entry name" value="Histidine kinase-like ATPase, C-terminal domain"/>
    <property type="match status" value="1"/>
</dbReference>
<dbReference type="SUPFAM" id="SSF158472">
    <property type="entry name" value="HAMP domain-like"/>
    <property type="match status" value="1"/>
</dbReference>
<dbReference type="InterPro" id="IPR003594">
    <property type="entry name" value="HATPase_dom"/>
</dbReference>
<evidence type="ECO:0000256" key="9">
    <source>
        <dbReference type="ARBA" id="ARBA00023012"/>
    </source>
</evidence>
<dbReference type="PROSITE" id="PS50885">
    <property type="entry name" value="HAMP"/>
    <property type="match status" value="1"/>
</dbReference>
<dbReference type="SMART" id="SM00388">
    <property type="entry name" value="HisKA"/>
    <property type="match status" value="1"/>
</dbReference>
<dbReference type="PROSITE" id="PS50109">
    <property type="entry name" value="HIS_KIN"/>
    <property type="match status" value="1"/>
</dbReference>
<dbReference type="CDD" id="cd06225">
    <property type="entry name" value="HAMP"/>
    <property type="match status" value="1"/>
</dbReference>
<evidence type="ECO:0000256" key="2">
    <source>
        <dbReference type="ARBA" id="ARBA00004236"/>
    </source>
</evidence>
<dbReference type="SUPFAM" id="SSF47384">
    <property type="entry name" value="Homodimeric domain of signal transducing histidine kinase"/>
    <property type="match status" value="1"/>
</dbReference>
<evidence type="ECO:0000259" key="12">
    <source>
        <dbReference type="PROSITE" id="PS50109"/>
    </source>
</evidence>
<dbReference type="SMART" id="SM00304">
    <property type="entry name" value="HAMP"/>
    <property type="match status" value="1"/>
</dbReference>
<dbReference type="InterPro" id="IPR036097">
    <property type="entry name" value="HisK_dim/P_sf"/>
</dbReference>
<accession>A0ABU5KCZ3</accession>
<dbReference type="Proteomes" id="UP001291999">
    <property type="component" value="Unassembled WGS sequence"/>
</dbReference>
<keyword evidence="4" id="KW-0597">Phosphoprotein</keyword>
<keyword evidence="5" id="KW-0808">Transferase</keyword>
<dbReference type="InterPro" id="IPR003661">
    <property type="entry name" value="HisK_dim/P_dom"/>
</dbReference>
<dbReference type="InterPro" id="IPR036890">
    <property type="entry name" value="HATPase_C_sf"/>
</dbReference>
<dbReference type="Gene3D" id="1.10.287.130">
    <property type="match status" value="1"/>
</dbReference>
<dbReference type="InterPro" id="IPR050428">
    <property type="entry name" value="TCS_sensor_his_kinase"/>
</dbReference>
<dbReference type="Pfam" id="PF02518">
    <property type="entry name" value="HATPase_c"/>
    <property type="match status" value="1"/>
</dbReference>
<dbReference type="Pfam" id="PF00512">
    <property type="entry name" value="HisKA"/>
    <property type="match status" value="1"/>
</dbReference>
<keyword evidence="7 14" id="KW-0418">Kinase</keyword>
<evidence type="ECO:0000256" key="4">
    <source>
        <dbReference type="ARBA" id="ARBA00022553"/>
    </source>
</evidence>
<dbReference type="CDD" id="cd00082">
    <property type="entry name" value="HisKA"/>
    <property type="match status" value="1"/>
</dbReference>
<keyword evidence="8 11" id="KW-1133">Transmembrane helix</keyword>
<evidence type="ECO:0000256" key="10">
    <source>
        <dbReference type="ARBA" id="ARBA00023136"/>
    </source>
</evidence>
<proteinExistence type="predicted"/>
<evidence type="ECO:0000256" key="1">
    <source>
        <dbReference type="ARBA" id="ARBA00000085"/>
    </source>
</evidence>
<evidence type="ECO:0000256" key="6">
    <source>
        <dbReference type="ARBA" id="ARBA00022692"/>
    </source>
</evidence>
<feature type="domain" description="HAMP" evidence="13">
    <location>
        <begin position="181"/>
        <end position="234"/>
    </location>
</feature>
<reference evidence="14 15" key="1">
    <citation type="submission" date="2023-11" db="EMBL/GenBank/DDBJ databases">
        <title>Novel species in genus Nocardioides.</title>
        <authorList>
            <person name="Zhou H."/>
        </authorList>
    </citation>
    <scope>NUCLEOTIDE SEQUENCE [LARGE SCALE GENOMIC DNA]</scope>
    <source>
        <strain evidence="14 15">S-58</strain>
    </source>
</reference>
<comment type="caution">
    <text evidence="14">The sequence shown here is derived from an EMBL/GenBank/DDBJ whole genome shotgun (WGS) entry which is preliminary data.</text>
</comment>
<dbReference type="EMBL" id="JAXQPW010000003">
    <property type="protein sequence ID" value="MDZ5662290.1"/>
    <property type="molecule type" value="Genomic_DNA"/>
</dbReference>
<gene>
    <name evidence="14" type="ORF">SFC79_10980</name>
</gene>